<evidence type="ECO:0000256" key="2">
    <source>
        <dbReference type="ARBA" id="ARBA00022723"/>
    </source>
</evidence>
<accession>A0A3E0EX04</accession>
<dbReference type="GO" id="GO:0046872">
    <property type="term" value="F:metal ion binding"/>
    <property type="evidence" value="ECO:0007669"/>
    <property type="project" value="UniProtKB-KW"/>
</dbReference>
<dbReference type="AlphaFoldDB" id="A0A3E0EX04"/>
<dbReference type="Proteomes" id="UP000257136">
    <property type="component" value="Unassembled WGS sequence"/>
</dbReference>
<keyword evidence="1 4" id="KW-0349">Heme</keyword>
<dbReference type="Gene3D" id="1.10.760.10">
    <property type="entry name" value="Cytochrome c-like domain"/>
    <property type="match status" value="2"/>
</dbReference>
<dbReference type="GO" id="GO:0020037">
    <property type="term" value="F:heme binding"/>
    <property type="evidence" value="ECO:0007669"/>
    <property type="project" value="InterPro"/>
</dbReference>
<name>A0A3E0EX04_9FLAO</name>
<dbReference type="PANTHER" id="PTHR35008:SF8">
    <property type="entry name" value="ALCOHOL DEHYDROGENASE CYTOCHROME C SUBUNIT"/>
    <property type="match status" value="1"/>
</dbReference>
<reference evidence="6 7" key="1">
    <citation type="submission" date="2018-08" db="EMBL/GenBank/DDBJ databases">
        <title>Genomic Encyclopedia of Archaeal and Bacterial Type Strains, Phase II (KMG-II): from individual species to whole genera.</title>
        <authorList>
            <person name="Goeker M."/>
        </authorList>
    </citation>
    <scope>NUCLEOTIDE SEQUENCE [LARGE SCALE GENOMIC DNA]</scope>
    <source>
        <strain evidence="6 7">DSM 100880</strain>
    </source>
</reference>
<keyword evidence="2 4" id="KW-0479">Metal-binding</keyword>
<sequence length="321" mass="35396">MKKIIKGILLFLVVTVTAVLLYVKLALPNVGETEYLTIKSSASRLERGKYLANNVCVCIDCHSTRNWNEFSGPLVEGTLGKGGEVFDQRFGFPGSFYSKNITPSSIGDWTDGEVLRAIASGVAKDGRALFPVMPHPRFGKMDKEDLESIIVYLRSLKPIENIVPESKADFPMNFIINTIPKEPHFSKKPDESDAVAYGGYLFNAASCAECHSKQEKGKPIAGMELAGGFEFPMVSGGTALSSNITQDEVTGIGKWSEEDFVKRFKSYTDSSYVSAKVSKGNFNTVMPWTMYGGMKEQDLKAIYAYLKTIKPIKNSVVKFVN</sequence>
<evidence type="ECO:0000259" key="5">
    <source>
        <dbReference type="PROSITE" id="PS51007"/>
    </source>
</evidence>
<gene>
    <name evidence="6" type="ORF">C8P67_101468</name>
</gene>
<dbReference type="PROSITE" id="PS51007">
    <property type="entry name" value="CYTC"/>
    <property type="match status" value="2"/>
</dbReference>
<organism evidence="6 7">
    <name type="scientific">Flavobacterium aquicola</name>
    <dbReference type="NCBI Taxonomy" id="1682742"/>
    <lineage>
        <taxon>Bacteria</taxon>
        <taxon>Pseudomonadati</taxon>
        <taxon>Bacteroidota</taxon>
        <taxon>Flavobacteriia</taxon>
        <taxon>Flavobacteriales</taxon>
        <taxon>Flavobacteriaceae</taxon>
        <taxon>Flavobacterium</taxon>
    </lineage>
</organism>
<keyword evidence="7" id="KW-1185">Reference proteome</keyword>
<keyword evidence="3 4" id="KW-0408">Iron</keyword>
<evidence type="ECO:0000256" key="4">
    <source>
        <dbReference type="PROSITE-ProRule" id="PRU00433"/>
    </source>
</evidence>
<dbReference type="GO" id="GO:0009055">
    <property type="term" value="F:electron transfer activity"/>
    <property type="evidence" value="ECO:0007669"/>
    <property type="project" value="InterPro"/>
</dbReference>
<comment type="caution">
    <text evidence="6">The sequence shown here is derived from an EMBL/GenBank/DDBJ whole genome shotgun (WGS) entry which is preliminary data.</text>
</comment>
<dbReference type="EMBL" id="QUNI01000001">
    <property type="protein sequence ID" value="REH01980.1"/>
    <property type="molecule type" value="Genomic_DNA"/>
</dbReference>
<dbReference type="Pfam" id="PF00034">
    <property type="entry name" value="Cytochrom_C"/>
    <property type="match status" value="1"/>
</dbReference>
<dbReference type="InterPro" id="IPR036909">
    <property type="entry name" value="Cyt_c-like_dom_sf"/>
</dbReference>
<evidence type="ECO:0000256" key="3">
    <source>
        <dbReference type="ARBA" id="ARBA00023004"/>
    </source>
</evidence>
<dbReference type="RefSeq" id="WP_115809928.1">
    <property type="nucleotide sequence ID" value="NZ_QUNI01000001.1"/>
</dbReference>
<protein>
    <submittedName>
        <fullName evidence="6">Cytochrome c</fullName>
    </submittedName>
</protein>
<evidence type="ECO:0000313" key="7">
    <source>
        <dbReference type="Proteomes" id="UP000257136"/>
    </source>
</evidence>
<dbReference type="InterPro" id="IPR009056">
    <property type="entry name" value="Cyt_c-like_dom"/>
</dbReference>
<dbReference type="InterPro" id="IPR051459">
    <property type="entry name" value="Cytochrome_c-type_DH"/>
</dbReference>
<evidence type="ECO:0000313" key="6">
    <source>
        <dbReference type="EMBL" id="REH01980.1"/>
    </source>
</evidence>
<dbReference type="PANTHER" id="PTHR35008">
    <property type="entry name" value="BLL4482 PROTEIN-RELATED"/>
    <property type="match status" value="1"/>
</dbReference>
<dbReference type="SUPFAM" id="SSF46626">
    <property type="entry name" value="Cytochrome c"/>
    <property type="match status" value="2"/>
</dbReference>
<evidence type="ECO:0000256" key="1">
    <source>
        <dbReference type="ARBA" id="ARBA00022617"/>
    </source>
</evidence>
<feature type="domain" description="Cytochrome c" evidence="5">
    <location>
        <begin position="43"/>
        <end position="157"/>
    </location>
</feature>
<proteinExistence type="predicted"/>
<dbReference type="OrthoDB" id="9809720at2"/>
<feature type="domain" description="Cytochrome c" evidence="5">
    <location>
        <begin position="193"/>
        <end position="310"/>
    </location>
</feature>